<dbReference type="InterPro" id="IPR036097">
    <property type="entry name" value="HisK_dim/P_sf"/>
</dbReference>
<dbReference type="InterPro" id="IPR004358">
    <property type="entry name" value="Sig_transdc_His_kin-like_C"/>
</dbReference>
<feature type="coiled-coil region" evidence="8">
    <location>
        <begin position="339"/>
        <end position="369"/>
    </location>
</feature>
<feature type="modified residue" description="4-aspartylphosphate" evidence="7">
    <location>
        <position position="672"/>
    </location>
</feature>
<evidence type="ECO:0000259" key="10">
    <source>
        <dbReference type="PROSITE" id="PS50109"/>
    </source>
</evidence>
<dbReference type="PRINTS" id="PR00344">
    <property type="entry name" value="BCTRLSENSOR"/>
</dbReference>
<dbReference type="InterPro" id="IPR036890">
    <property type="entry name" value="HATPase_C_sf"/>
</dbReference>
<dbReference type="Proteomes" id="UP001495147">
    <property type="component" value="Unassembled WGS sequence"/>
</dbReference>
<feature type="domain" description="HAMP" evidence="12">
    <location>
        <begin position="301"/>
        <end position="354"/>
    </location>
</feature>
<dbReference type="RefSeq" id="WP_347704605.1">
    <property type="nucleotide sequence ID" value="NZ_JBDPZD010000002.1"/>
</dbReference>
<evidence type="ECO:0000256" key="2">
    <source>
        <dbReference type="ARBA" id="ARBA00004370"/>
    </source>
</evidence>
<accession>A0ABV0G228</accession>
<evidence type="ECO:0000256" key="7">
    <source>
        <dbReference type="PROSITE-ProRule" id="PRU00169"/>
    </source>
</evidence>
<evidence type="ECO:0000259" key="11">
    <source>
        <dbReference type="PROSITE" id="PS50110"/>
    </source>
</evidence>
<dbReference type="Pfam" id="PF00512">
    <property type="entry name" value="HisKA"/>
    <property type="match status" value="1"/>
</dbReference>
<dbReference type="CDD" id="cd16919">
    <property type="entry name" value="HATPase_CckA-like"/>
    <property type="match status" value="1"/>
</dbReference>
<dbReference type="Pfam" id="PF02518">
    <property type="entry name" value="HATPase_c"/>
    <property type="match status" value="1"/>
</dbReference>
<keyword evidence="9" id="KW-0812">Transmembrane</keyword>
<evidence type="ECO:0000256" key="3">
    <source>
        <dbReference type="ARBA" id="ARBA00012438"/>
    </source>
</evidence>
<evidence type="ECO:0000256" key="6">
    <source>
        <dbReference type="ARBA" id="ARBA00022777"/>
    </source>
</evidence>
<dbReference type="InterPro" id="IPR003661">
    <property type="entry name" value="HisK_dim/P_dom"/>
</dbReference>
<dbReference type="PROSITE" id="PS50109">
    <property type="entry name" value="HIS_KIN"/>
    <property type="match status" value="1"/>
</dbReference>
<dbReference type="PROSITE" id="PS50885">
    <property type="entry name" value="HAMP"/>
    <property type="match status" value="1"/>
</dbReference>
<dbReference type="PANTHER" id="PTHR43065:SF49">
    <property type="entry name" value="HISTIDINE KINASE"/>
    <property type="match status" value="1"/>
</dbReference>
<reference evidence="13 14" key="1">
    <citation type="submission" date="2024-05" db="EMBL/GenBank/DDBJ databases">
        <title>Roseateles sp. DJS-2-20 16S ribosomal RNA gene Genome sequencing and assembly.</title>
        <authorList>
            <person name="Woo H."/>
        </authorList>
    </citation>
    <scope>NUCLEOTIDE SEQUENCE [LARGE SCALE GENOMIC DNA]</scope>
    <source>
        <strain evidence="13 14">DJS-2-20</strain>
    </source>
</reference>
<dbReference type="CDD" id="cd00082">
    <property type="entry name" value="HisKA"/>
    <property type="match status" value="1"/>
</dbReference>
<dbReference type="EC" id="2.7.13.3" evidence="3"/>
<protein>
    <recommendedName>
        <fullName evidence="3">histidine kinase</fullName>
        <ecNumber evidence="3">2.7.13.3</ecNumber>
    </recommendedName>
</protein>
<dbReference type="SMART" id="SM00304">
    <property type="entry name" value="HAMP"/>
    <property type="match status" value="1"/>
</dbReference>
<dbReference type="SMART" id="SM00387">
    <property type="entry name" value="HATPase_c"/>
    <property type="match status" value="1"/>
</dbReference>
<gene>
    <name evidence="13" type="ORF">ABDJ85_09950</name>
</gene>
<keyword evidence="13" id="KW-0547">Nucleotide-binding</keyword>
<dbReference type="PROSITE" id="PS50110">
    <property type="entry name" value="RESPONSE_REGULATORY"/>
    <property type="match status" value="1"/>
</dbReference>
<dbReference type="Gene3D" id="6.10.340.10">
    <property type="match status" value="1"/>
</dbReference>
<proteinExistence type="predicted"/>
<sequence>MSIRARLLWFALLATLLPALMVLERFASERQATIRTDTTSLANFAQDSSRELSERIQGTAQLQFGLARATVLAQEDRKACSDFLAEVRDAHPQYTGILTILPNGRLFCDSLRTGRELNLTDRDYFRRALETPAGVVLEAAFGRLTGRAVMQVAYPARDATGALRFVLLASLDLAKAMNLDDRRVPGGRMVMLDDKGTVLTVFAGGDTDLAKGASVVGTQLWKFASASHEAGTAELSMPDGRLYTWARADTTALAAAGVHILAGAPNDALLAAANRRFMRELGWMVLAAGLLFLIVWRLSERTIRRPISRMSDMAARLHAGDLAARIEPPLPGGELGSLMAALNQAAESLQTQRADIERLNAQLLQSQRLEAIGQLTGGVAHDFNNLLTVVLGNADLLLEACAKDPDRRHMVQTIIDAAERGASLTKHLLAFARKQPLAPSDVDVNQRLAALDPMLRSSLGEHVEIELVRGAGLWWATVDATQLENALLNLCLNARDAMPTGGRLTIETANASLDTRYAEQHPEVKPGQYVMMAVSDTGSGIPAHVLSRVFEPFFTTKEKGKGTGLGLAMVYGFVKQSTGHISIYSEPGHGTTVKLYLPRASGTRGSQPELPVQGHVRGGFETVLVVEDDEPVRRLACLELRALGYDVLEASRGSEALALLDSGCAVDLLFTDVVMPGGMSGRQLAEAALQRRPGLRVLYTSGYTENAIVHHGRLDPGVQLLPKPYRRDELAKAVRQALGRDVSPGT</sequence>
<comment type="catalytic activity">
    <reaction evidence="1">
        <text>ATP + protein L-histidine = ADP + protein N-phospho-L-histidine.</text>
        <dbReference type="EC" id="2.7.13.3"/>
    </reaction>
</comment>
<dbReference type="CDD" id="cd18161">
    <property type="entry name" value="REC_hyHK_blue-like"/>
    <property type="match status" value="1"/>
</dbReference>
<keyword evidence="5" id="KW-0808">Transferase</keyword>
<comment type="caution">
    <text evidence="13">The sequence shown here is derived from an EMBL/GenBank/DDBJ whole genome shotgun (WGS) entry which is preliminary data.</text>
</comment>
<keyword evidence="9" id="KW-0472">Membrane</keyword>
<feature type="domain" description="Response regulatory" evidence="11">
    <location>
        <begin position="622"/>
        <end position="738"/>
    </location>
</feature>
<dbReference type="InterPro" id="IPR001789">
    <property type="entry name" value="Sig_transdc_resp-reg_receiver"/>
</dbReference>
<dbReference type="SUPFAM" id="SSF158472">
    <property type="entry name" value="HAMP domain-like"/>
    <property type="match status" value="1"/>
</dbReference>
<name>A0ABV0G228_9BURK</name>
<dbReference type="Gene3D" id="3.40.50.2300">
    <property type="match status" value="1"/>
</dbReference>
<evidence type="ECO:0000256" key="8">
    <source>
        <dbReference type="SAM" id="Coils"/>
    </source>
</evidence>
<dbReference type="EMBL" id="JBDPZD010000002">
    <property type="protein sequence ID" value="MEO3691793.1"/>
    <property type="molecule type" value="Genomic_DNA"/>
</dbReference>
<keyword evidence="9" id="KW-1133">Transmembrane helix</keyword>
<evidence type="ECO:0000259" key="12">
    <source>
        <dbReference type="PROSITE" id="PS50885"/>
    </source>
</evidence>
<feature type="transmembrane region" description="Helical" evidence="9">
    <location>
        <begin position="281"/>
        <end position="299"/>
    </location>
</feature>
<dbReference type="Pfam" id="PF00072">
    <property type="entry name" value="Response_reg"/>
    <property type="match status" value="1"/>
</dbReference>
<dbReference type="Gene3D" id="1.10.287.130">
    <property type="match status" value="1"/>
</dbReference>
<dbReference type="InterPro" id="IPR011006">
    <property type="entry name" value="CheY-like_superfamily"/>
</dbReference>
<comment type="subcellular location">
    <subcellularLocation>
        <location evidence="2">Membrane</location>
    </subcellularLocation>
</comment>
<dbReference type="SUPFAM" id="SSF52172">
    <property type="entry name" value="CheY-like"/>
    <property type="match status" value="1"/>
</dbReference>
<evidence type="ECO:0000256" key="4">
    <source>
        <dbReference type="ARBA" id="ARBA00022553"/>
    </source>
</evidence>
<dbReference type="PANTHER" id="PTHR43065">
    <property type="entry name" value="SENSOR HISTIDINE KINASE"/>
    <property type="match status" value="1"/>
</dbReference>
<dbReference type="SMART" id="SM00448">
    <property type="entry name" value="REC"/>
    <property type="match status" value="1"/>
</dbReference>
<keyword evidence="14" id="KW-1185">Reference proteome</keyword>
<keyword evidence="6" id="KW-0418">Kinase</keyword>
<feature type="domain" description="Histidine kinase" evidence="10">
    <location>
        <begin position="378"/>
        <end position="601"/>
    </location>
</feature>
<dbReference type="Pfam" id="PF00672">
    <property type="entry name" value="HAMP"/>
    <property type="match status" value="1"/>
</dbReference>
<dbReference type="SUPFAM" id="SSF55874">
    <property type="entry name" value="ATPase domain of HSP90 chaperone/DNA topoisomerase II/histidine kinase"/>
    <property type="match status" value="1"/>
</dbReference>
<keyword evidence="8" id="KW-0175">Coiled coil</keyword>
<evidence type="ECO:0000256" key="5">
    <source>
        <dbReference type="ARBA" id="ARBA00022679"/>
    </source>
</evidence>
<dbReference type="InterPro" id="IPR005467">
    <property type="entry name" value="His_kinase_dom"/>
</dbReference>
<dbReference type="SMART" id="SM00388">
    <property type="entry name" value="HisKA"/>
    <property type="match status" value="1"/>
</dbReference>
<evidence type="ECO:0000313" key="14">
    <source>
        <dbReference type="Proteomes" id="UP001495147"/>
    </source>
</evidence>
<keyword evidence="13" id="KW-0067">ATP-binding</keyword>
<dbReference type="Gene3D" id="3.30.565.10">
    <property type="entry name" value="Histidine kinase-like ATPase, C-terminal domain"/>
    <property type="match status" value="1"/>
</dbReference>
<evidence type="ECO:0000256" key="1">
    <source>
        <dbReference type="ARBA" id="ARBA00000085"/>
    </source>
</evidence>
<evidence type="ECO:0000313" key="13">
    <source>
        <dbReference type="EMBL" id="MEO3691793.1"/>
    </source>
</evidence>
<dbReference type="InterPro" id="IPR003594">
    <property type="entry name" value="HATPase_dom"/>
</dbReference>
<organism evidence="13 14">
    <name type="scientific">Roseateles paludis</name>
    <dbReference type="NCBI Taxonomy" id="3145238"/>
    <lineage>
        <taxon>Bacteria</taxon>
        <taxon>Pseudomonadati</taxon>
        <taxon>Pseudomonadota</taxon>
        <taxon>Betaproteobacteria</taxon>
        <taxon>Burkholderiales</taxon>
        <taxon>Sphaerotilaceae</taxon>
        <taxon>Roseateles</taxon>
    </lineage>
</organism>
<dbReference type="CDD" id="cd06225">
    <property type="entry name" value="HAMP"/>
    <property type="match status" value="1"/>
</dbReference>
<dbReference type="CDD" id="cd12914">
    <property type="entry name" value="PDC1_DGC_like"/>
    <property type="match status" value="1"/>
</dbReference>
<dbReference type="SUPFAM" id="SSF47384">
    <property type="entry name" value="Homodimeric domain of signal transducing histidine kinase"/>
    <property type="match status" value="1"/>
</dbReference>
<dbReference type="GO" id="GO:0005524">
    <property type="term" value="F:ATP binding"/>
    <property type="evidence" value="ECO:0007669"/>
    <property type="project" value="UniProtKB-KW"/>
</dbReference>
<keyword evidence="4 7" id="KW-0597">Phosphoprotein</keyword>
<evidence type="ECO:0000256" key="9">
    <source>
        <dbReference type="SAM" id="Phobius"/>
    </source>
</evidence>
<dbReference type="Gene3D" id="3.30.450.20">
    <property type="entry name" value="PAS domain"/>
    <property type="match status" value="1"/>
</dbReference>
<dbReference type="InterPro" id="IPR003660">
    <property type="entry name" value="HAMP_dom"/>
</dbReference>